<keyword evidence="10" id="KW-0067">ATP-binding</keyword>
<dbReference type="Gene3D" id="1.20.1580.10">
    <property type="entry name" value="ABC transporter ATPase like domain"/>
    <property type="match status" value="2"/>
</dbReference>
<dbReference type="CDD" id="cd03271">
    <property type="entry name" value="ABC_UvrA_II"/>
    <property type="match status" value="1"/>
</dbReference>
<evidence type="ECO:0000313" key="18">
    <source>
        <dbReference type="EMBL" id="MET7029056.1"/>
    </source>
</evidence>
<keyword evidence="13" id="KW-0234">DNA repair</keyword>
<evidence type="ECO:0000256" key="15">
    <source>
        <dbReference type="ARBA" id="ARBA00039316"/>
    </source>
</evidence>
<reference evidence="18 19" key="1">
    <citation type="submission" date="2024-07" db="EMBL/GenBank/DDBJ databases">
        <title>The genome sequence of type strain Sediminicola luteus GDMCC 1.2596T.</title>
        <authorList>
            <person name="Liu Y."/>
        </authorList>
    </citation>
    <scope>NUCLEOTIDE SEQUENCE [LARGE SCALE GENOMIC DNA]</scope>
    <source>
        <strain evidence="18 19">GDMCC 1.2596</strain>
    </source>
</reference>
<evidence type="ECO:0000256" key="5">
    <source>
        <dbReference type="ARBA" id="ARBA00022741"/>
    </source>
</evidence>
<dbReference type="PROSITE" id="PS00211">
    <property type="entry name" value="ABC_TRANSPORTER_1"/>
    <property type="match status" value="2"/>
</dbReference>
<keyword evidence="3" id="KW-0479">Metal-binding</keyword>
<dbReference type="InterPro" id="IPR003439">
    <property type="entry name" value="ABC_transporter-like_ATP-bd"/>
</dbReference>
<feature type="domain" description="ABC transporter" evidence="17">
    <location>
        <begin position="607"/>
        <end position="939"/>
    </location>
</feature>
<keyword evidence="12" id="KW-0238">DNA-binding</keyword>
<keyword evidence="2" id="KW-0963">Cytoplasm</keyword>
<dbReference type="NCBIfam" id="NF001503">
    <property type="entry name" value="PRK00349.1"/>
    <property type="match status" value="1"/>
</dbReference>
<evidence type="ECO:0000256" key="16">
    <source>
        <dbReference type="ARBA" id="ARBA00042156"/>
    </source>
</evidence>
<evidence type="ECO:0000313" key="19">
    <source>
        <dbReference type="Proteomes" id="UP001549773"/>
    </source>
</evidence>
<evidence type="ECO:0000259" key="17">
    <source>
        <dbReference type="PROSITE" id="PS50893"/>
    </source>
</evidence>
<accession>A0ABV2TUV0</accession>
<dbReference type="NCBIfam" id="TIGR00630">
    <property type="entry name" value="uvra"/>
    <property type="match status" value="1"/>
</dbReference>
<comment type="caution">
    <text evidence="18">The sequence shown here is derived from an EMBL/GenBank/DDBJ whole genome shotgun (WGS) entry which is preliminary data.</text>
</comment>
<dbReference type="PANTHER" id="PTHR43152:SF3">
    <property type="entry name" value="UVRABC SYSTEM PROTEIN A"/>
    <property type="match status" value="1"/>
</dbReference>
<dbReference type="PROSITE" id="PS50893">
    <property type="entry name" value="ABC_TRANSPORTER_2"/>
    <property type="match status" value="1"/>
</dbReference>
<dbReference type="Gene3D" id="3.30.1490.20">
    <property type="entry name" value="ATP-grasp fold, A domain"/>
    <property type="match status" value="1"/>
</dbReference>
<dbReference type="Gene3D" id="1.10.8.280">
    <property type="entry name" value="ABC transporter ATPase domain-like"/>
    <property type="match status" value="1"/>
</dbReference>
<dbReference type="RefSeq" id="WP_354617881.1">
    <property type="nucleotide sequence ID" value="NZ_JBEWYP010000003.1"/>
</dbReference>
<name>A0ABV2TUV0_9FLAO</name>
<evidence type="ECO:0000256" key="3">
    <source>
        <dbReference type="ARBA" id="ARBA00022723"/>
    </source>
</evidence>
<keyword evidence="4" id="KW-0677">Repeat</keyword>
<evidence type="ECO:0000256" key="7">
    <source>
        <dbReference type="ARBA" id="ARBA00022769"/>
    </source>
</evidence>
<dbReference type="InterPro" id="IPR004602">
    <property type="entry name" value="UvrA"/>
</dbReference>
<evidence type="ECO:0000256" key="10">
    <source>
        <dbReference type="ARBA" id="ARBA00022840"/>
    </source>
</evidence>
<keyword evidence="7" id="KW-0228">DNA excision</keyword>
<proteinExistence type="inferred from homology"/>
<dbReference type="InterPro" id="IPR027417">
    <property type="entry name" value="P-loop_NTPase"/>
</dbReference>
<organism evidence="18 19">
    <name type="scientific">Sediminicola luteus</name>
    <dbReference type="NCBI Taxonomy" id="319238"/>
    <lineage>
        <taxon>Bacteria</taxon>
        <taxon>Pseudomonadati</taxon>
        <taxon>Bacteroidota</taxon>
        <taxon>Flavobacteriia</taxon>
        <taxon>Flavobacteriales</taxon>
        <taxon>Flavobacteriaceae</taxon>
        <taxon>Sediminicola</taxon>
    </lineage>
</organism>
<dbReference type="InterPro" id="IPR041552">
    <property type="entry name" value="UvrA_DNA-bd"/>
</dbReference>
<dbReference type="Pfam" id="PF17760">
    <property type="entry name" value="UvrA_inter"/>
    <property type="match status" value="1"/>
</dbReference>
<dbReference type="InterPro" id="IPR013815">
    <property type="entry name" value="ATP_grasp_subdomain_1"/>
</dbReference>
<evidence type="ECO:0000256" key="6">
    <source>
        <dbReference type="ARBA" id="ARBA00022763"/>
    </source>
</evidence>
<keyword evidence="6" id="KW-0227">DNA damage</keyword>
<evidence type="ECO:0000256" key="11">
    <source>
        <dbReference type="ARBA" id="ARBA00022881"/>
    </source>
</evidence>
<dbReference type="PANTHER" id="PTHR43152">
    <property type="entry name" value="UVRABC SYSTEM PROTEIN A"/>
    <property type="match status" value="1"/>
</dbReference>
<dbReference type="Proteomes" id="UP001549773">
    <property type="component" value="Unassembled WGS sequence"/>
</dbReference>
<evidence type="ECO:0000256" key="2">
    <source>
        <dbReference type="ARBA" id="ARBA00022490"/>
    </source>
</evidence>
<dbReference type="EMBL" id="JBEWYP010000003">
    <property type="protein sequence ID" value="MET7029056.1"/>
    <property type="molecule type" value="Genomic_DNA"/>
</dbReference>
<dbReference type="SUPFAM" id="SSF52540">
    <property type="entry name" value="P-loop containing nucleoside triphosphate hydrolases"/>
    <property type="match status" value="2"/>
</dbReference>
<evidence type="ECO:0000256" key="4">
    <source>
        <dbReference type="ARBA" id="ARBA00022737"/>
    </source>
</evidence>
<dbReference type="SMART" id="SM00382">
    <property type="entry name" value="AAA"/>
    <property type="match status" value="2"/>
</dbReference>
<sequence length="944" mass="105633">MINYEENIEVKGARVHNLKNIDVTIPREKLVVITGLSGSGKSSLAFDTIYAEGQRRYIETFSAYARQFLGGLERPDVDKIDGLSPVIAIEQKTTSKSPRSTVGTITEVYDFLRLLFARAGYAYSYNTGEKMVSYSDEQIKGLIKEDFNEKKINVLAPIIKSRKGHYRELFEQIAKQGFVKVRVDGEIKDIVKGMKVDRYKTHDIEIVIDRLKVTDSADLDKRLSETINTAMYSGENVLMILEEGQEVPRYFSRDLMCPTTGISYPSPEPNTFSFNSPKGMCPNCNGLGNVHEVNDKKIIPNPKLSIKAGGIAPLGEYKKSWAFKQIETIAQRYEFELTDPINTIPEEALDIILHGGAESFEVDSKTLGVKRQYKIDYEGISNFLKNQFEEAESTSIKRWAKEYMDKINCPTCNGSRLRIESLYFKIEEKNIAELSNLDIVELAAFFNGLEKNLVGNQRIIAEEIIKEIKTRLQFLLDVGLDYLSLNRSSKSLSGGEAQRIRLATQIGSQLVGVLYILDEPSIGLHQRDNERLIKSLEALRDLGNSVIVVEHDRDMIERADHVIDIGPKAGRHGGEIISQGKPEDLKNEHTLTADYITGVKKIAVPETRREGNGKSIVLSGCTGNNLKNVTVEFPLGKMIGVTGVSGSGKSTLINETLYPILNAYYFNGVKKPMPYKKIKGLEHIDKVIDINQSPIGRTPRSNPATYTGVFSEIRSLFAKTQEAAIRGYKLGRFSFNVKGGRCETCQGGGLRVIEMNFLPDVYVECETCNGKRFNRETLEIRYKGKSIADVLEMTINEAVDFFENIPKIYRKVKTIQDVGLGYISLGQQSTTLSGGEAQRIKLATELSKRDTGNTFYILDEPTTGLHFEDIRVLMNVLNKLVDKGNTVLVIEHNMDVIKMVDHVIDIGYEGGRGGGKLVAKGTPEEIAKDKKSYTSKFLRKELGL</sequence>
<keyword evidence="11" id="KW-0267">Excision nuclease</keyword>
<gene>
    <name evidence="18" type="primary">uvrA</name>
    <name evidence="18" type="ORF">ABXZ32_06605</name>
</gene>
<evidence type="ECO:0000256" key="9">
    <source>
        <dbReference type="ARBA" id="ARBA00022833"/>
    </source>
</evidence>
<dbReference type="GO" id="GO:0016787">
    <property type="term" value="F:hydrolase activity"/>
    <property type="evidence" value="ECO:0007669"/>
    <property type="project" value="UniProtKB-KW"/>
</dbReference>
<dbReference type="InterPro" id="IPR017871">
    <property type="entry name" value="ABC_transporter-like_CS"/>
</dbReference>
<dbReference type="Pfam" id="PF17755">
    <property type="entry name" value="UvrA_DNA-bind"/>
    <property type="match status" value="1"/>
</dbReference>
<keyword evidence="8" id="KW-0863">Zinc-finger</keyword>
<comment type="subcellular location">
    <subcellularLocation>
        <location evidence="1">Cytoplasm</location>
    </subcellularLocation>
</comment>
<dbReference type="Gene3D" id="3.40.50.300">
    <property type="entry name" value="P-loop containing nucleotide triphosphate hydrolases"/>
    <property type="match status" value="2"/>
</dbReference>
<dbReference type="InterPro" id="IPR003593">
    <property type="entry name" value="AAA+_ATPase"/>
</dbReference>
<evidence type="ECO:0000256" key="14">
    <source>
        <dbReference type="ARBA" id="ARBA00038000"/>
    </source>
</evidence>
<comment type="similarity">
    <text evidence="14">Belongs to the ABC transporter superfamily. UvrA family.</text>
</comment>
<evidence type="ECO:0000256" key="1">
    <source>
        <dbReference type="ARBA" id="ARBA00004496"/>
    </source>
</evidence>
<keyword evidence="9" id="KW-0862">Zinc</keyword>
<keyword evidence="18" id="KW-0378">Hydrolase</keyword>
<dbReference type="InterPro" id="IPR041102">
    <property type="entry name" value="UvrA_inter"/>
</dbReference>
<evidence type="ECO:0000256" key="12">
    <source>
        <dbReference type="ARBA" id="ARBA00023125"/>
    </source>
</evidence>
<protein>
    <recommendedName>
        <fullName evidence="15">UvrABC system protein A</fullName>
    </recommendedName>
    <alternativeName>
        <fullName evidence="16">Excinuclease ABC subunit A</fullName>
    </alternativeName>
</protein>
<evidence type="ECO:0000256" key="8">
    <source>
        <dbReference type="ARBA" id="ARBA00022771"/>
    </source>
</evidence>
<evidence type="ECO:0000256" key="13">
    <source>
        <dbReference type="ARBA" id="ARBA00023204"/>
    </source>
</evidence>
<keyword evidence="19" id="KW-1185">Reference proteome</keyword>
<keyword evidence="5" id="KW-0547">Nucleotide-binding</keyword>